<name>A0A5E7H3E7_PSEFL</name>
<accession>A0A5E7H3E7</accession>
<evidence type="ECO:0000313" key="2">
    <source>
        <dbReference type="Proteomes" id="UP000326067"/>
    </source>
</evidence>
<protein>
    <submittedName>
        <fullName evidence="1">Uncharacterized protein</fullName>
    </submittedName>
</protein>
<gene>
    <name evidence="1" type="ORF">PS847_00676</name>
</gene>
<organism evidence="1 2">
    <name type="scientific">Pseudomonas fluorescens</name>
    <dbReference type="NCBI Taxonomy" id="294"/>
    <lineage>
        <taxon>Bacteria</taxon>
        <taxon>Pseudomonadati</taxon>
        <taxon>Pseudomonadota</taxon>
        <taxon>Gammaproteobacteria</taxon>
        <taxon>Pseudomonadales</taxon>
        <taxon>Pseudomonadaceae</taxon>
        <taxon>Pseudomonas</taxon>
    </lineage>
</organism>
<dbReference type="Proteomes" id="UP000326067">
    <property type="component" value="Unassembled WGS sequence"/>
</dbReference>
<reference evidence="1 2" key="1">
    <citation type="submission" date="2019-09" db="EMBL/GenBank/DDBJ databases">
        <authorList>
            <person name="Chandra G."/>
            <person name="Truman W A."/>
        </authorList>
    </citation>
    <scope>NUCLEOTIDE SEQUENCE [LARGE SCALE GENOMIC DNA]</scope>
    <source>
        <strain evidence="1">PS847</strain>
    </source>
</reference>
<evidence type="ECO:0000313" key="1">
    <source>
        <dbReference type="EMBL" id="VVO58709.1"/>
    </source>
</evidence>
<proteinExistence type="predicted"/>
<dbReference type="EMBL" id="CABVIC010000001">
    <property type="protein sequence ID" value="VVO58709.1"/>
    <property type="molecule type" value="Genomic_DNA"/>
</dbReference>
<sequence>MPIETPITSSDPLNPGVLLSLPRVEGVDPLDPAGTLPPDAKQVGIVCIIDRWPNFPVSGVNKDRVEIFIVGNPDFVAFGEYGAADDAPEFRIPVAPEKLPDVATFELFYTVRSINPTTSPSRRLTFAIVKPPQLLKEVTFPDADAWGYIGCYKNHPGDPEALFIWEGVRIEIPFDDLFQLADVLSLDWQAWDSLNGSGNPLTQVFNFTEVVTDVVTKEPVKIVIKPFASHTEPMEENDSALVNYQLLRDGVPIFRSFTGLVKVDRKIPGESKYCSDASWMK</sequence>
<dbReference type="AlphaFoldDB" id="A0A5E7H3E7"/>
<dbReference type="RefSeq" id="WP_150635145.1">
    <property type="nucleotide sequence ID" value="NZ_CABVIC010000001.1"/>
</dbReference>